<dbReference type="AlphaFoldDB" id="A0A834MCI2"/>
<organism evidence="1 2">
    <name type="scientific">Rhynchophorus ferrugineus</name>
    <name type="common">Red palm weevil</name>
    <name type="synonym">Curculio ferrugineus</name>
    <dbReference type="NCBI Taxonomy" id="354439"/>
    <lineage>
        <taxon>Eukaryota</taxon>
        <taxon>Metazoa</taxon>
        <taxon>Ecdysozoa</taxon>
        <taxon>Arthropoda</taxon>
        <taxon>Hexapoda</taxon>
        <taxon>Insecta</taxon>
        <taxon>Pterygota</taxon>
        <taxon>Neoptera</taxon>
        <taxon>Endopterygota</taxon>
        <taxon>Coleoptera</taxon>
        <taxon>Polyphaga</taxon>
        <taxon>Cucujiformia</taxon>
        <taxon>Curculionidae</taxon>
        <taxon>Dryophthorinae</taxon>
        <taxon>Rhynchophorus</taxon>
    </lineage>
</organism>
<proteinExistence type="predicted"/>
<comment type="caution">
    <text evidence="1">The sequence shown here is derived from an EMBL/GenBank/DDBJ whole genome shotgun (WGS) entry which is preliminary data.</text>
</comment>
<evidence type="ECO:0000313" key="1">
    <source>
        <dbReference type="EMBL" id="KAF7276631.1"/>
    </source>
</evidence>
<protein>
    <submittedName>
        <fullName evidence="1">Uncharacterized protein</fullName>
    </submittedName>
</protein>
<keyword evidence="2" id="KW-1185">Reference proteome</keyword>
<sequence length="153" mass="16131">MNPYELAELLRDELVVQLEQSRAGAVQLATVHPGDMVPAYSTCAMAAVRVAAITPQVPGAGCGTPTSWDVTLDLAVNRCYPENDPSRTPDMGVLADLANCGVSDAEAMMRALCVVPDDYTWTPGAWRPVGPQGGVYGGVMQVTVHDLDAPCCP</sequence>
<dbReference type="EMBL" id="JAACXV010006011">
    <property type="protein sequence ID" value="KAF7276631.1"/>
    <property type="molecule type" value="Genomic_DNA"/>
</dbReference>
<name>A0A834MCI2_RHYFE</name>
<accession>A0A834MCI2</accession>
<gene>
    <name evidence="1" type="ORF">GWI33_010009</name>
</gene>
<dbReference type="Proteomes" id="UP000625711">
    <property type="component" value="Unassembled WGS sequence"/>
</dbReference>
<evidence type="ECO:0000313" key="2">
    <source>
        <dbReference type="Proteomes" id="UP000625711"/>
    </source>
</evidence>
<reference evidence="1" key="1">
    <citation type="submission" date="2020-08" db="EMBL/GenBank/DDBJ databases">
        <title>Genome sequencing and assembly of the red palm weevil Rhynchophorus ferrugineus.</title>
        <authorList>
            <person name="Dias G.B."/>
            <person name="Bergman C.M."/>
            <person name="Manee M."/>
        </authorList>
    </citation>
    <scope>NUCLEOTIDE SEQUENCE</scope>
    <source>
        <strain evidence="1">AA-2017</strain>
        <tissue evidence="1">Whole larva</tissue>
    </source>
</reference>